<feature type="transmembrane region" description="Helical" evidence="6">
    <location>
        <begin position="233"/>
        <end position="254"/>
    </location>
</feature>
<keyword evidence="9" id="KW-1185">Reference proteome</keyword>
<evidence type="ECO:0000256" key="3">
    <source>
        <dbReference type="ARBA" id="ARBA00022692"/>
    </source>
</evidence>
<feature type="transmembrane region" description="Helical" evidence="6">
    <location>
        <begin position="106"/>
        <end position="123"/>
    </location>
</feature>
<protein>
    <submittedName>
        <fullName evidence="8">Sugar phosphate permease</fullName>
    </submittedName>
</protein>
<dbReference type="PROSITE" id="PS50850">
    <property type="entry name" value="MFS"/>
    <property type="match status" value="1"/>
</dbReference>
<evidence type="ECO:0000259" key="7">
    <source>
        <dbReference type="PROSITE" id="PS50850"/>
    </source>
</evidence>
<feature type="transmembrane region" description="Helical" evidence="6">
    <location>
        <begin position="399"/>
        <end position="420"/>
    </location>
</feature>
<dbReference type="STRING" id="1121416.SAMN02745220_01444"/>
<name>A0A1M7Y2Z6_9BACT</name>
<keyword evidence="5 6" id="KW-0472">Membrane</keyword>
<sequence>MVRDMRFEAARWSIFGIMILTYILVYFHRMAPGVVSEYLMADFQTTGTRLGSLSAIYFFVYAAMQLPSGVLADTLGTRTSIIGGNLIAGIGSILFGLAPSFEMACAGRFLVGLGVSVVFIAIMKNNAVWFHARVFGLMGGVTLFIGNLGSVTAAGPLSALLSLFAWRTIFLAIGLFSLLLAIAAFFIVKNRPEDLGFAPPNPRVPAENGPVTHASWLKNLWGVVTLPRVWPGFVVQFGIIGGLYSFMGLWAMPYLRDVHGLARSEAAGYMTAMLLSFAFGALFFGWFSDRIGRRKPVLIAGMLLYTCSWLLLLFTEWELGFDGKALFGLMGFAGASFVITFACAKEVINPELSGMAVSVVNTGCFVGTALMQPLFGWMADRTWDGSMQGAVRVYSAADYDNGFLLMLAFTILGLLGSFMVPETRCRNITVSEPSIA</sequence>
<dbReference type="GO" id="GO:0022857">
    <property type="term" value="F:transmembrane transporter activity"/>
    <property type="evidence" value="ECO:0007669"/>
    <property type="project" value="InterPro"/>
</dbReference>
<feature type="transmembrane region" description="Helical" evidence="6">
    <location>
        <begin position="356"/>
        <end position="379"/>
    </location>
</feature>
<feature type="domain" description="Major facilitator superfamily (MFS) profile" evidence="7">
    <location>
        <begin position="14"/>
        <end position="425"/>
    </location>
</feature>
<dbReference type="PANTHER" id="PTHR43124:SF3">
    <property type="entry name" value="CHLORAMPHENICOL EFFLUX PUMP RV0191"/>
    <property type="match status" value="1"/>
</dbReference>
<dbReference type="SUPFAM" id="SSF103473">
    <property type="entry name" value="MFS general substrate transporter"/>
    <property type="match status" value="1"/>
</dbReference>
<accession>A0A1M7Y2Z6</accession>
<evidence type="ECO:0000256" key="1">
    <source>
        <dbReference type="ARBA" id="ARBA00004651"/>
    </source>
</evidence>
<feature type="transmembrane region" description="Helical" evidence="6">
    <location>
        <begin position="79"/>
        <end position="100"/>
    </location>
</feature>
<dbReference type="EMBL" id="FRFE01000005">
    <property type="protein sequence ID" value="SHO46358.1"/>
    <property type="molecule type" value="Genomic_DNA"/>
</dbReference>
<organism evidence="8 9">
    <name type="scientific">Desulfopila aestuarii DSM 18488</name>
    <dbReference type="NCBI Taxonomy" id="1121416"/>
    <lineage>
        <taxon>Bacteria</taxon>
        <taxon>Pseudomonadati</taxon>
        <taxon>Thermodesulfobacteriota</taxon>
        <taxon>Desulfobulbia</taxon>
        <taxon>Desulfobulbales</taxon>
        <taxon>Desulfocapsaceae</taxon>
        <taxon>Desulfopila</taxon>
    </lineage>
</organism>
<keyword evidence="2" id="KW-1003">Cell membrane</keyword>
<evidence type="ECO:0000313" key="8">
    <source>
        <dbReference type="EMBL" id="SHO46358.1"/>
    </source>
</evidence>
<feature type="transmembrane region" description="Helical" evidence="6">
    <location>
        <begin position="12"/>
        <end position="31"/>
    </location>
</feature>
<evidence type="ECO:0000313" key="9">
    <source>
        <dbReference type="Proteomes" id="UP000184603"/>
    </source>
</evidence>
<feature type="transmembrane region" description="Helical" evidence="6">
    <location>
        <begin position="51"/>
        <end position="72"/>
    </location>
</feature>
<feature type="transmembrane region" description="Helical" evidence="6">
    <location>
        <begin position="266"/>
        <end position="285"/>
    </location>
</feature>
<keyword evidence="4 6" id="KW-1133">Transmembrane helix</keyword>
<dbReference type="Proteomes" id="UP000184603">
    <property type="component" value="Unassembled WGS sequence"/>
</dbReference>
<dbReference type="GO" id="GO:0005886">
    <property type="term" value="C:plasma membrane"/>
    <property type="evidence" value="ECO:0007669"/>
    <property type="project" value="UniProtKB-SubCell"/>
</dbReference>
<keyword evidence="3 6" id="KW-0812">Transmembrane</keyword>
<feature type="transmembrane region" description="Helical" evidence="6">
    <location>
        <begin position="164"/>
        <end position="188"/>
    </location>
</feature>
<dbReference type="Pfam" id="PF07690">
    <property type="entry name" value="MFS_1"/>
    <property type="match status" value="1"/>
</dbReference>
<dbReference type="RefSeq" id="WP_073612778.1">
    <property type="nucleotide sequence ID" value="NZ_FRFE01000005.1"/>
</dbReference>
<dbReference type="PANTHER" id="PTHR43124">
    <property type="entry name" value="PURINE EFFLUX PUMP PBUE"/>
    <property type="match status" value="1"/>
</dbReference>
<feature type="transmembrane region" description="Helical" evidence="6">
    <location>
        <begin position="326"/>
        <end position="344"/>
    </location>
</feature>
<evidence type="ECO:0000256" key="6">
    <source>
        <dbReference type="SAM" id="Phobius"/>
    </source>
</evidence>
<dbReference type="Gene3D" id="1.20.1250.20">
    <property type="entry name" value="MFS general substrate transporter like domains"/>
    <property type="match status" value="2"/>
</dbReference>
<dbReference type="InterPro" id="IPR000849">
    <property type="entry name" value="Sugar_P_transporter"/>
</dbReference>
<dbReference type="InterPro" id="IPR036259">
    <property type="entry name" value="MFS_trans_sf"/>
</dbReference>
<evidence type="ECO:0000256" key="2">
    <source>
        <dbReference type="ARBA" id="ARBA00022475"/>
    </source>
</evidence>
<reference evidence="8 9" key="1">
    <citation type="submission" date="2016-12" db="EMBL/GenBank/DDBJ databases">
        <authorList>
            <person name="Song W.-J."/>
            <person name="Kurnit D.M."/>
        </authorList>
    </citation>
    <scope>NUCLEOTIDE SEQUENCE [LARGE SCALE GENOMIC DNA]</scope>
    <source>
        <strain evidence="8 9">DSM 18488</strain>
    </source>
</reference>
<dbReference type="InterPro" id="IPR020846">
    <property type="entry name" value="MFS_dom"/>
</dbReference>
<gene>
    <name evidence="8" type="ORF">SAMN02745220_01444</name>
</gene>
<dbReference type="InterPro" id="IPR011701">
    <property type="entry name" value="MFS"/>
</dbReference>
<dbReference type="PIRSF" id="PIRSF002808">
    <property type="entry name" value="Hexose_phosphate_transp"/>
    <property type="match status" value="1"/>
</dbReference>
<proteinExistence type="predicted"/>
<comment type="subcellular location">
    <subcellularLocation>
        <location evidence="1">Cell membrane</location>
        <topology evidence="1">Multi-pass membrane protein</topology>
    </subcellularLocation>
</comment>
<evidence type="ECO:0000256" key="4">
    <source>
        <dbReference type="ARBA" id="ARBA00022989"/>
    </source>
</evidence>
<feature type="transmembrane region" description="Helical" evidence="6">
    <location>
        <begin position="297"/>
        <end position="314"/>
    </location>
</feature>
<evidence type="ECO:0000256" key="5">
    <source>
        <dbReference type="ARBA" id="ARBA00023136"/>
    </source>
</evidence>
<dbReference type="AlphaFoldDB" id="A0A1M7Y2Z6"/>
<dbReference type="InterPro" id="IPR050189">
    <property type="entry name" value="MFS_Efflux_Transporters"/>
</dbReference>
<feature type="transmembrane region" description="Helical" evidence="6">
    <location>
        <begin position="135"/>
        <end position="158"/>
    </location>
</feature>